<name>A0ABU8XNJ3_9PROT</name>
<keyword evidence="4" id="KW-1185">Reference proteome</keyword>
<dbReference type="PANTHER" id="PTHR30163">
    <property type="entry name" value="MEMBRANE-BOUND LYTIC MUREIN TRANSGLYCOSYLASE B"/>
    <property type="match status" value="1"/>
</dbReference>
<dbReference type="EMBL" id="JBBLZC010000001">
    <property type="protein sequence ID" value="MEK0081959.1"/>
    <property type="molecule type" value="Genomic_DNA"/>
</dbReference>
<protein>
    <submittedName>
        <fullName evidence="3">Lytic murein transglycosylase</fullName>
    </submittedName>
</protein>
<dbReference type="Proteomes" id="UP001375743">
    <property type="component" value="Unassembled WGS sequence"/>
</dbReference>
<evidence type="ECO:0000259" key="2">
    <source>
        <dbReference type="Pfam" id="PF13406"/>
    </source>
</evidence>
<dbReference type="InterPro" id="IPR011970">
    <property type="entry name" value="MltB_2"/>
</dbReference>
<dbReference type="Gene3D" id="1.10.530.10">
    <property type="match status" value="1"/>
</dbReference>
<reference evidence="3 4" key="1">
    <citation type="submission" date="2024-01" db="EMBL/GenBank/DDBJ databases">
        <title>Multi-omics insights into the function and evolution of sodium benzoate biodegradation pathways in Benzoatithermus flavus gen. nov., sp. nov. from hot spring.</title>
        <authorList>
            <person name="Hu C.-J."/>
            <person name="Li W.-J."/>
        </authorList>
    </citation>
    <scope>NUCLEOTIDE SEQUENCE [LARGE SCALE GENOMIC DNA]</scope>
    <source>
        <strain evidence="3 4">SYSU G07066</strain>
    </source>
</reference>
<comment type="caution">
    <text evidence="3">The sequence shown here is derived from an EMBL/GenBank/DDBJ whole genome shotgun (WGS) entry which is preliminary data.</text>
</comment>
<keyword evidence="1" id="KW-0732">Signal</keyword>
<feature type="chain" id="PRO_5045058730" evidence="1">
    <location>
        <begin position="28"/>
        <end position="327"/>
    </location>
</feature>
<dbReference type="Pfam" id="PF13406">
    <property type="entry name" value="SLT_2"/>
    <property type="match status" value="1"/>
</dbReference>
<dbReference type="SUPFAM" id="SSF53955">
    <property type="entry name" value="Lysozyme-like"/>
    <property type="match status" value="1"/>
</dbReference>
<dbReference type="RefSeq" id="WP_418157799.1">
    <property type="nucleotide sequence ID" value="NZ_JBBLZC010000001.1"/>
</dbReference>
<dbReference type="CDD" id="cd13399">
    <property type="entry name" value="Slt35-like"/>
    <property type="match status" value="1"/>
</dbReference>
<proteinExistence type="predicted"/>
<dbReference type="InterPro" id="IPR043426">
    <property type="entry name" value="MltB-like"/>
</dbReference>
<sequence length="327" mass="36217">MPGVTRRTNLAMLAALLGLLAAAPARAEESFAGWLTGLRHEALKHGISRQTLDRALQGIEILPAVIEADRRQPETRLSFAEYRRRVVNDRRVATGRELLARHRDLLSRVEARYHVPAEVIVALWGMESNFGERQGGYPVLAALATLAYEGRRASFFRKELLGALEIVERGHIEPELMQGSWAGAMGQNQFMPSTYLGYAVDFDGDGRRDIWRSLPDVFASTANYLARAGWDGRYIWGREVLVPDGFVDGRSGLDHRASLADWSQRGIRLPDGSSLPRASIQASLLRMDGGEAGSFLAYANFRALMAWNRSTYFGVSVGLLADSLRDG</sequence>
<gene>
    <name evidence="3" type="ORF">U1T56_02255</name>
</gene>
<feature type="domain" description="Transglycosylase SLT" evidence="2">
    <location>
        <begin position="31"/>
        <end position="322"/>
    </location>
</feature>
<dbReference type="Gene3D" id="1.10.8.350">
    <property type="entry name" value="Bacterial muramidase"/>
    <property type="match status" value="1"/>
</dbReference>
<feature type="signal peptide" evidence="1">
    <location>
        <begin position="1"/>
        <end position="27"/>
    </location>
</feature>
<dbReference type="InterPro" id="IPR006311">
    <property type="entry name" value="TAT_signal"/>
</dbReference>
<evidence type="ECO:0000313" key="3">
    <source>
        <dbReference type="EMBL" id="MEK0081959.1"/>
    </source>
</evidence>
<evidence type="ECO:0000256" key="1">
    <source>
        <dbReference type="SAM" id="SignalP"/>
    </source>
</evidence>
<dbReference type="PROSITE" id="PS51318">
    <property type="entry name" value="TAT"/>
    <property type="match status" value="1"/>
</dbReference>
<accession>A0ABU8XNJ3</accession>
<dbReference type="InterPro" id="IPR031304">
    <property type="entry name" value="SLT_2"/>
</dbReference>
<dbReference type="InterPro" id="IPR023346">
    <property type="entry name" value="Lysozyme-like_dom_sf"/>
</dbReference>
<dbReference type="NCBIfam" id="TIGR02283">
    <property type="entry name" value="MltB_2"/>
    <property type="match status" value="1"/>
</dbReference>
<dbReference type="PANTHER" id="PTHR30163:SF8">
    <property type="entry name" value="LYTIC MUREIN TRANSGLYCOSYLASE"/>
    <property type="match status" value="1"/>
</dbReference>
<evidence type="ECO:0000313" key="4">
    <source>
        <dbReference type="Proteomes" id="UP001375743"/>
    </source>
</evidence>
<organism evidence="3 4">
    <name type="scientific">Benzoatithermus flavus</name>
    <dbReference type="NCBI Taxonomy" id="3108223"/>
    <lineage>
        <taxon>Bacteria</taxon>
        <taxon>Pseudomonadati</taxon>
        <taxon>Pseudomonadota</taxon>
        <taxon>Alphaproteobacteria</taxon>
        <taxon>Geminicoccales</taxon>
        <taxon>Geminicoccaceae</taxon>
        <taxon>Benzoatithermus</taxon>
    </lineage>
</organism>